<dbReference type="Proteomes" id="UP001597368">
    <property type="component" value="Unassembled WGS sequence"/>
</dbReference>
<feature type="compositionally biased region" description="Pro residues" evidence="1">
    <location>
        <begin position="105"/>
        <end position="118"/>
    </location>
</feature>
<gene>
    <name evidence="3" type="ORF">ACFSKW_47415</name>
</gene>
<name>A0ABW4TDL3_9ACTN</name>
<keyword evidence="4" id="KW-1185">Reference proteome</keyword>
<reference evidence="4" key="1">
    <citation type="journal article" date="2019" name="Int. J. Syst. Evol. Microbiol.">
        <title>The Global Catalogue of Microorganisms (GCM) 10K type strain sequencing project: providing services to taxonomists for standard genome sequencing and annotation.</title>
        <authorList>
            <consortium name="The Broad Institute Genomics Platform"/>
            <consortium name="The Broad Institute Genome Sequencing Center for Infectious Disease"/>
            <person name="Wu L."/>
            <person name="Ma J."/>
        </authorList>
    </citation>
    <scope>NUCLEOTIDE SEQUENCE [LARGE SCALE GENOMIC DNA]</scope>
    <source>
        <strain evidence="4">ICMP 6774ER</strain>
    </source>
</reference>
<dbReference type="EMBL" id="JBHUFV010000079">
    <property type="protein sequence ID" value="MFD1939117.1"/>
    <property type="molecule type" value="Genomic_DNA"/>
</dbReference>
<evidence type="ECO:0000256" key="2">
    <source>
        <dbReference type="SAM" id="SignalP"/>
    </source>
</evidence>
<evidence type="ECO:0000313" key="4">
    <source>
        <dbReference type="Proteomes" id="UP001597368"/>
    </source>
</evidence>
<evidence type="ECO:0000256" key="1">
    <source>
        <dbReference type="SAM" id="MobiDB-lite"/>
    </source>
</evidence>
<sequence length="118" mass="12513">MRTRLVLCAAAALVAIAVPAAAEAATPGPTKDFTTCMRAKGVKEFPGIKIKEGGRVVLRDVVGSRLNPISKKFRGALKICAHLLPEDAELPPALELPEPDLPDLPDLPEPKPPVPPRP</sequence>
<organism evidence="3 4">
    <name type="scientific">Nonomuraea mangrovi</name>
    <dbReference type="NCBI Taxonomy" id="2316207"/>
    <lineage>
        <taxon>Bacteria</taxon>
        <taxon>Bacillati</taxon>
        <taxon>Actinomycetota</taxon>
        <taxon>Actinomycetes</taxon>
        <taxon>Streptosporangiales</taxon>
        <taxon>Streptosporangiaceae</taxon>
        <taxon>Nonomuraea</taxon>
    </lineage>
</organism>
<comment type="caution">
    <text evidence="3">The sequence shown here is derived from an EMBL/GenBank/DDBJ whole genome shotgun (WGS) entry which is preliminary data.</text>
</comment>
<protein>
    <submittedName>
        <fullName evidence="3">Uncharacterized protein</fullName>
    </submittedName>
</protein>
<accession>A0ABW4TDL3</accession>
<evidence type="ECO:0000313" key="3">
    <source>
        <dbReference type="EMBL" id="MFD1939117.1"/>
    </source>
</evidence>
<proteinExistence type="predicted"/>
<dbReference type="RefSeq" id="WP_379581201.1">
    <property type="nucleotide sequence ID" value="NZ_JBHUFV010000079.1"/>
</dbReference>
<feature type="signal peptide" evidence="2">
    <location>
        <begin position="1"/>
        <end position="24"/>
    </location>
</feature>
<keyword evidence="2" id="KW-0732">Signal</keyword>
<feature type="region of interest" description="Disordered" evidence="1">
    <location>
        <begin position="91"/>
        <end position="118"/>
    </location>
</feature>
<feature type="chain" id="PRO_5047148185" evidence="2">
    <location>
        <begin position="25"/>
        <end position="118"/>
    </location>
</feature>